<dbReference type="InParanoid" id="A0A7M7PEP2"/>
<dbReference type="RefSeq" id="XP_030848093.1">
    <property type="nucleotide sequence ID" value="XM_030992233.1"/>
</dbReference>
<dbReference type="GeneID" id="105442472"/>
<feature type="region of interest" description="Disordered" evidence="1">
    <location>
        <begin position="110"/>
        <end position="132"/>
    </location>
</feature>
<evidence type="ECO:0000313" key="2">
    <source>
        <dbReference type="EnsemblMetazoa" id="XP_030848093"/>
    </source>
</evidence>
<accession>A0A7M7PEP2</accession>
<organism evidence="2 3">
    <name type="scientific">Strongylocentrotus purpuratus</name>
    <name type="common">Purple sea urchin</name>
    <dbReference type="NCBI Taxonomy" id="7668"/>
    <lineage>
        <taxon>Eukaryota</taxon>
        <taxon>Metazoa</taxon>
        <taxon>Echinodermata</taxon>
        <taxon>Eleutherozoa</taxon>
        <taxon>Echinozoa</taxon>
        <taxon>Echinoidea</taxon>
        <taxon>Euechinoidea</taxon>
        <taxon>Echinacea</taxon>
        <taxon>Camarodonta</taxon>
        <taxon>Echinidea</taxon>
        <taxon>Strongylocentrotidae</taxon>
        <taxon>Strongylocentrotus</taxon>
    </lineage>
</organism>
<dbReference type="KEGG" id="spu:105442472"/>
<reference evidence="2" key="2">
    <citation type="submission" date="2021-01" db="UniProtKB">
        <authorList>
            <consortium name="EnsemblMetazoa"/>
        </authorList>
    </citation>
    <scope>IDENTIFICATION</scope>
</reference>
<dbReference type="Proteomes" id="UP000007110">
    <property type="component" value="Unassembled WGS sequence"/>
</dbReference>
<dbReference type="AlphaFoldDB" id="A0A7M7PEP2"/>
<protein>
    <submittedName>
        <fullName evidence="2">Uncharacterized protein</fullName>
    </submittedName>
</protein>
<reference evidence="3" key="1">
    <citation type="submission" date="2015-02" db="EMBL/GenBank/DDBJ databases">
        <title>Genome sequencing for Strongylocentrotus purpuratus.</title>
        <authorList>
            <person name="Murali S."/>
            <person name="Liu Y."/>
            <person name="Vee V."/>
            <person name="English A."/>
            <person name="Wang M."/>
            <person name="Skinner E."/>
            <person name="Han Y."/>
            <person name="Muzny D.M."/>
            <person name="Worley K.C."/>
            <person name="Gibbs R.A."/>
        </authorList>
    </citation>
    <scope>NUCLEOTIDE SEQUENCE</scope>
</reference>
<dbReference type="OMA" id="CTPVIRI"/>
<dbReference type="EnsemblMetazoa" id="XM_030992233">
    <property type="protein sequence ID" value="XP_030848093"/>
    <property type="gene ID" value="LOC105442472"/>
</dbReference>
<feature type="compositionally biased region" description="Low complexity" evidence="1">
    <location>
        <begin position="114"/>
        <end position="132"/>
    </location>
</feature>
<keyword evidence="3" id="KW-1185">Reference proteome</keyword>
<sequence length="132" mass="14350">MYATVHYTEANPARSLDINSIFLGLCPRYIALLDTSGNPECTEEFIASIQYDLKDQPSATDIIVYLTLAEEGKLGLQTADPNVEGFEFDSACEILEHLCTPVIRIPDSARYRRSSSNSTSTSGSGSTSSETS</sequence>
<evidence type="ECO:0000256" key="1">
    <source>
        <dbReference type="SAM" id="MobiDB-lite"/>
    </source>
</evidence>
<name>A0A7M7PEP2_STRPU</name>
<evidence type="ECO:0000313" key="3">
    <source>
        <dbReference type="Proteomes" id="UP000007110"/>
    </source>
</evidence>
<proteinExistence type="predicted"/>